<reference evidence="1 2" key="1">
    <citation type="submission" date="2020-01" db="EMBL/GenBank/DDBJ databases">
        <title>Complete and circular genome sequences of six lactobacillus isolates from horses.</title>
        <authorList>
            <person name="Hassan H.M."/>
        </authorList>
    </citation>
    <scope>NUCLEOTIDE SEQUENCE [LARGE SCALE GENOMIC DNA]</scope>
    <source>
        <strain evidence="1 2">3DG</strain>
    </source>
</reference>
<protein>
    <submittedName>
        <fullName evidence="1">Phage tail protein</fullName>
    </submittedName>
</protein>
<dbReference type="Proteomes" id="UP000510788">
    <property type="component" value="Chromosome"/>
</dbReference>
<sequence length="126" mass="14455">MKKITLNGKTYKLELTLNNLRDFGFVPNKFGENTELLSNIVAGLNLGDAFTLIDTLSKLLKRYKVKEKDVEQAVIHDKNSGNLYKVLIDFFKTEPLTKQMMKTINPMITEAFDKIKNPMEQMAPKE</sequence>
<dbReference type="EMBL" id="CP047409">
    <property type="protein sequence ID" value="QLL68626.1"/>
    <property type="molecule type" value="Genomic_DNA"/>
</dbReference>
<gene>
    <name evidence="1" type="ORF">GTO82_07140</name>
</gene>
<dbReference type="AlphaFoldDB" id="A0A9X7Y6N8"/>
<dbReference type="RefSeq" id="WP_180873025.1">
    <property type="nucleotide sequence ID" value="NZ_CP047409.1"/>
</dbReference>
<name>A0A9X7Y6N8_LACJH</name>
<accession>A0A9X7Y6N8</accession>
<proteinExistence type="predicted"/>
<organism evidence="1 2">
    <name type="scientific">Lactobacillus johnsonii</name>
    <dbReference type="NCBI Taxonomy" id="33959"/>
    <lineage>
        <taxon>Bacteria</taxon>
        <taxon>Bacillati</taxon>
        <taxon>Bacillota</taxon>
        <taxon>Bacilli</taxon>
        <taxon>Lactobacillales</taxon>
        <taxon>Lactobacillaceae</taxon>
        <taxon>Lactobacillus</taxon>
    </lineage>
</organism>
<evidence type="ECO:0000313" key="2">
    <source>
        <dbReference type="Proteomes" id="UP000510788"/>
    </source>
</evidence>
<evidence type="ECO:0000313" key="1">
    <source>
        <dbReference type="EMBL" id="QLL68626.1"/>
    </source>
</evidence>